<dbReference type="EnsemblMetazoa" id="G24921.5">
    <property type="protein sequence ID" value="G24921.5:cds"/>
    <property type="gene ID" value="G24921"/>
</dbReference>
<feature type="region of interest" description="Disordered" evidence="1">
    <location>
        <begin position="144"/>
        <end position="167"/>
    </location>
</feature>
<dbReference type="Pfam" id="PF16026">
    <property type="entry name" value="MIEAP"/>
    <property type="match status" value="1"/>
</dbReference>
<sequence>MAKPERALQEVVGIVAHKKYHLLSRENIQNARTELNYLLKGVIGAGADNVESLRAALDAAEGKDWDKLDRVLVDAQIDYTTLMRALGKGYRQTPRTVESKRFAGIHDLRDVPRDLNSLSRASKMFVIAEKTEVDDLLEGIPERFVDEDEKEELEQPETARQTDQSKLIKQQQKEIEELKTRLSKAVGEKLTENHPMTVDLSDTNRPTNLADRFSELYDNEWTKALDDLNKVKEEHEDGNIKLLADILEATFQYCKKLSMDQFQDLWEKTIFPMKSVPEWLHVSKALQKEASKGLKAFRKDHGVLSVPSIQMIFTRKHLAIMIDRDLHSDSLIKYANKCIELCWLFNIQDPPLCLLWAREGQRVSEHLRLYTVQGKTVSFNVWPSLLLHEGDCKTQVKSKRVSRREVNFRSVGAVKTRVLTDHLLPETKRQLKSPRQECFSRSSSYFHHGNNVVLITSRDGPTISTIGDSPGQRSSTWTPVRGVKISIPVRDDLGQSYIYTEDYTRTDDRQ</sequence>
<accession>A0A8W8KTN1</accession>
<evidence type="ECO:0000259" key="2">
    <source>
        <dbReference type="Pfam" id="PF16026"/>
    </source>
</evidence>
<evidence type="ECO:0000256" key="1">
    <source>
        <dbReference type="SAM" id="MobiDB-lite"/>
    </source>
</evidence>
<dbReference type="AlphaFoldDB" id="A0A8W8KTN1"/>
<evidence type="ECO:0000313" key="3">
    <source>
        <dbReference type="EnsemblMetazoa" id="G24921.5:cds"/>
    </source>
</evidence>
<feature type="compositionally biased region" description="Polar residues" evidence="1">
    <location>
        <begin position="158"/>
        <end position="167"/>
    </location>
</feature>
<proteinExistence type="predicted"/>
<organism evidence="3 4">
    <name type="scientific">Magallana gigas</name>
    <name type="common">Pacific oyster</name>
    <name type="synonym">Crassostrea gigas</name>
    <dbReference type="NCBI Taxonomy" id="29159"/>
    <lineage>
        <taxon>Eukaryota</taxon>
        <taxon>Metazoa</taxon>
        <taxon>Spiralia</taxon>
        <taxon>Lophotrochozoa</taxon>
        <taxon>Mollusca</taxon>
        <taxon>Bivalvia</taxon>
        <taxon>Autobranchia</taxon>
        <taxon>Pteriomorphia</taxon>
        <taxon>Ostreida</taxon>
        <taxon>Ostreoidea</taxon>
        <taxon>Ostreidae</taxon>
        <taxon>Magallana</taxon>
    </lineage>
</organism>
<protein>
    <recommendedName>
        <fullName evidence="2">Mitochondria-eating protein C-terminal domain-containing protein</fullName>
    </recommendedName>
</protein>
<evidence type="ECO:0000313" key="4">
    <source>
        <dbReference type="Proteomes" id="UP000005408"/>
    </source>
</evidence>
<name>A0A8W8KTN1_MAGGI</name>
<feature type="domain" description="Mitochondria-eating protein C-terminal" evidence="2">
    <location>
        <begin position="205"/>
        <end position="391"/>
    </location>
</feature>
<dbReference type="InterPro" id="IPR031981">
    <property type="entry name" value="MIEAP_C"/>
</dbReference>
<feature type="compositionally biased region" description="Acidic residues" evidence="1">
    <location>
        <begin position="145"/>
        <end position="155"/>
    </location>
</feature>
<dbReference type="Proteomes" id="UP000005408">
    <property type="component" value="Unassembled WGS sequence"/>
</dbReference>
<keyword evidence="4" id="KW-1185">Reference proteome</keyword>
<reference evidence="3" key="1">
    <citation type="submission" date="2022-08" db="UniProtKB">
        <authorList>
            <consortium name="EnsemblMetazoa"/>
        </authorList>
    </citation>
    <scope>IDENTIFICATION</scope>
    <source>
        <strain evidence="3">05x7-T-G4-1.051#20</strain>
    </source>
</reference>